<comment type="caution">
    <text evidence="2">The sequence shown here is derived from an EMBL/GenBank/DDBJ whole genome shotgun (WGS) entry which is preliminary data.</text>
</comment>
<sequence length="190" mass="20583">MNTAEPNRTRKSRTHLLLIALVFLAPMIAAGVLTLAGWQPGTKGNGQPIVPQRNFLDEHLRVVLADGGDYAWRDSEPRMTLVALAGPDCATQCLATLTAMAKARVMLNHKQDRLRLLYLGTPPVDAAARAAMATYWQTGRDIDGKLDGYRPATPDSVGALLVESNGTALSFYPPGFDAAGLLRDMRKVIK</sequence>
<name>A0A4S3KEK4_9GAMM</name>
<evidence type="ECO:0000256" key="1">
    <source>
        <dbReference type="SAM" id="Phobius"/>
    </source>
</evidence>
<evidence type="ECO:0000313" key="2">
    <source>
        <dbReference type="EMBL" id="THD06688.1"/>
    </source>
</evidence>
<keyword evidence="3" id="KW-1185">Reference proteome</keyword>
<dbReference type="RefSeq" id="WP_136258866.1">
    <property type="nucleotide sequence ID" value="NZ_MWIO01000031.1"/>
</dbReference>
<accession>A0A4S3KEK4</accession>
<evidence type="ECO:0000313" key="3">
    <source>
        <dbReference type="Proteomes" id="UP000306317"/>
    </source>
</evidence>
<organism evidence="2 3">
    <name type="scientific">Rhodanobacter lindaniclasticus</name>
    <dbReference type="NCBI Taxonomy" id="75310"/>
    <lineage>
        <taxon>Bacteria</taxon>
        <taxon>Pseudomonadati</taxon>
        <taxon>Pseudomonadota</taxon>
        <taxon>Gammaproteobacteria</taxon>
        <taxon>Lysobacterales</taxon>
        <taxon>Rhodanobacteraceae</taxon>
        <taxon>Rhodanobacter</taxon>
    </lineage>
</organism>
<dbReference type="Proteomes" id="UP000306317">
    <property type="component" value="Unassembled WGS sequence"/>
</dbReference>
<keyword evidence="1" id="KW-1133">Transmembrane helix</keyword>
<proteinExistence type="predicted"/>
<evidence type="ECO:0008006" key="4">
    <source>
        <dbReference type="Google" id="ProtNLM"/>
    </source>
</evidence>
<gene>
    <name evidence="2" type="ORF">B1991_11680</name>
</gene>
<dbReference type="AlphaFoldDB" id="A0A4S3KEK4"/>
<keyword evidence="1" id="KW-0472">Membrane</keyword>
<dbReference type="OrthoDB" id="9785445at2"/>
<protein>
    <recommendedName>
        <fullName evidence="4">Thioredoxin domain-containing protein</fullName>
    </recommendedName>
</protein>
<dbReference type="EMBL" id="MWIO01000031">
    <property type="protein sequence ID" value="THD06688.1"/>
    <property type="molecule type" value="Genomic_DNA"/>
</dbReference>
<feature type="transmembrane region" description="Helical" evidence="1">
    <location>
        <begin position="16"/>
        <end position="38"/>
    </location>
</feature>
<keyword evidence="1" id="KW-0812">Transmembrane</keyword>
<reference evidence="2 3" key="1">
    <citation type="submission" date="2017-02" db="EMBL/GenBank/DDBJ databases">
        <title>Whole genome sequencing of Rhodanobacter lindaniclasticus DSM 17932.</title>
        <authorList>
            <person name="Kumar S."/>
            <person name="Patil P."/>
            <person name="Patil P.B."/>
        </authorList>
    </citation>
    <scope>NUCLEOTIDE SEQUENCE [LARGE SCALE GENOMIC DNA]</scope>
    <source>
        <strain evidence="2 3">DSM 17932</strain>
    </source>
</reference>